<dbReference type="EC" id="3.1.1.-" evidence="3"/>
<evidence type="ECO:0000256" key="3">
    <source>
        <dbReference type="RuleBase" id="RU361235"/>
    </source>
</evidence>
<dbReference type="InterPro" id="IPR019826">
    <property type="entry name" value="Carboxylesterase_B_AS"/>
</dbReference>
<dbReference type="InterPro" id="IPR029058">
    <property type="entry name" value="AB_hydrolase_fold"/>
</dbReference>
<dbReference type="PROSITE" id="PS00122">
    <property type="entry name" value="CARBOXYLESTERASE_B_1"/>
    <property type="match status" value="1"/>
</dbReference>
<evidence type="ECO:0000256" key="1">
    <source>
        <dbReference type="ARBA" id="ARBA00005964"/>
    </source>
</evidence>
<protein>
    <recommendedName>
        <fullName evidence="3">Carboxylic ester hydrolase</fullName>
        <ecNumber evidence="3">3.1.1.-</ecNumber>
    </recommendedName>
</protein>
<dbReference type="Proteomes" id="UP001500886">
    <property type="component" value="Unassembled WGS sequence"/>
</dbReference>
<dbReference type="RefSeq" id="WP_344433357.1">
    <property type="nucleotide sequence ID" value="NZ_BAAASL010000003.1"/>
</dbReference>
<dbReference type="PANTHER" id="PTHR11559">
    <property type="entry name" value="CARBOXYLESTERASE"/>
    <property type="match status" value="1"/>
</dbReference>
<accession>A0ABP6G0L1</accession>
<evidence type="ECO:0000313" key="5">
    <source>
        <dbReference type="EMBL" id="GAA2709980.1"/>
    </source>
</evidence>
<evidence type="ECO:0000259" key="4">
    <source>
        <dbReference type="Pfam" id="PF00135"/>
    </source>
</evidence>
<keyword evidence="2 3" id="KW-0378">Hydrolase</keyword>
<dbReference type="InterPro" id="IPR002018">
    <property type="entry name" value="CarbesteraseB"/>
</dbReference>
<evidence type="ECO:0000256" key="2">
    <source>
        <dbReference type="ARBA" id="ARBA00022801"/>
    </source>
</evidence>
<dbReference type="SUPFAM" id="SSF53474">
    <property type="entry name" value="alpha/beta-Hydrolases"/>
    <property type="match status" value="1"/>
</dbReference>
<reference evidence="6" key="1">
    <citation type="journal article" date="2019" name="Int. J. Syst. Evol. Microbiol.">
        <title>The Global Catalogue of Microorganisms (GCM) 10K type strain sequencing project: providing services to taxonomists for standard genome sequencing and annotation.</title>
        <authorList>
            <consortium name="The Broad Institute Genomics Platform"/>
            <consortium name="The Broad Institute Genome Sequencing Center for Infectious Disease"/>
            <person name="Wu L."/>
            <person name="Ma J."/>
        </authorList>
    </citation>
    <scope>NUCLEOTIDE SEQUENCE [LARGE SCALE GENOMIC DNA]</scope>
    <source>
        <strain evidence="6">JCM 4542</strain>
    </source>
</reference>
<keyword evidence="6" id="KW-1185">Reference proteome</keyword>
<evidence type="ECO:0000313" key="6">
    <source>
        <dbReference type="Proteomes" id="UP001500886"/>
    </source>
</evidence>
<dbReference type="InterPro" id="IPR050309">
    <property type="entry name" value="Type-B_Carboxylest/Lipase"/>
</dbReference>
<feature type="domain" description="Carboxylesterase type B" evidence="4">
    <location>
        <begin position="12"/>
        <end position="326"/>
    </location>
</feature>
<name>A0ABP6G0L1_9ACTN</name>
<dbReference type="Pfam" id="PF00135">
    <property type="entry name" value="COesterase"/>
    <property type="match status" value="1"/>
</dbReference>
<organism evidence="5 6">
    <name type="scientific">Streptomyces luteosporeus</name>
    <dbReference type="NCBI Taxonomy" id="173856"/>
    <lineage>
        <taxon>Bacteria</taxon>
        <taxon>Bacillati</taxon>
        <taxon>Actinomycetota</taxon>
        <taxon>Actinomycetes</taxon>
        <taxon>Kitasatosporales</taxon>
        <taxon>Streptomycetaceae</taxon>
        <taxon>Streptomyces</taxon>
    </lineage>
</organism>
<gene>
    <name evidence="5" type="ORF">GCM10010315_08940</name>
</gene>
<comment type="similarity">
    <text evidence="1 3">Belongs to the type-B carboxylesterase/lipase family.</text>
</comment>
<dbReference type="EMBL" id="BAAASL010000003">
    <property type="protein sequence ID" value="GAA2709980.1"/>
    <property type="molecule type" value="Genomic_DNA"/>
</dbReference>
<dbReference type="Gene3D" id="3.40.50.1820">
    <property type="entry name" value="alpha/beta hydrolase"/>
    <property type="match status" value="1"/>
</dbReference>
<proteinExistence type="inferred from homology"/>
<comment type="caution">
    <text evidence="5">The sequence shown here is derived from an EMBL/GenBank/DDBJ whole genome shotgun (WGS) entry which is preliminary data.</text>
</comment>
<sequence length="514" mass="53277">MTTAVPETTGPPPEVRIASGVLRGSTQEGVAVFRGIPFAEPPVGGLRFAAPRPAGRWEGVREAVAYGPPPPQAAAFGMDALSRGTGTDWLTVNVWSPEPRTGAGLPVLVWLHGGAYIVGTAAQPEYDGARLAREGGLVVVTFNYRLGIEGFAQIEGAPANRGLLDQIAALEWVRDNVRAFGGDPDRVTVFGQSAGAGSIAALLTVPRAAGLFRRAVAQSVPGTFFSPELAADVTAACAAELGLRPTAADLATVAPDRLSAAGDAVGAKAAAFAGRWGSIAHRPILFSPVVDGDVLSATPWQALAGGAGRDVDLVVGHTRDEQRLFDVVDGTLGQVTPEQAATALERFAPGPDGARRYRDAFPAAGPGELYELVNSDRLFRMPSLHLATAQTAGGGRAHLYELTWAAPAMGGAFGACHGLDVPLVFGNLGSGLATMMIGDGGGARPAAEEVSASLRAAWAAFAAHGDPGWPAYDAEQRLTRLFDTRPVTTAYPEEASRLVWQDHVFAALPLHGAP</sequence>